<evidence type="ECO:0000313" key="3">
    <source>
        <dbReference type="EMBL" id="KAG9394066.1"/>
    </source>
</evidence>
<dbReference type="Gene3D" id="2.170.150.20">
    <property type="entry name" value="Peptide methionine sulfoxide reductase"/>
    <property type="match status" value="1"/>
</dbReference>
<feature type="compositionally biased region" description="Acidic residues" evidence="1">
    <location>
        <begin position="254"/>
        <end position="266"/>
    </location>
</feature>
<feature type="region of interest" description="Disordered" evidence="1">
    <location>
        <begin position="250"/>
        <end position="277"/>
    </location>
</feature>
<protein>
    <submittedName>
        <fullName evidence="3">Putative cereblon</fullName>
    </submittedName>
</protein>
<dbReference type="OrthoDB" id="438294at2759"/>
<evidence type="ECO:0000259" key="2">
    <source>
        <dbReference type="PROSITE" id="PS51788"/>
    </source>
</evidence>
<evidence type="ECO:0000256" key="1">
    <source>
        <dbReference type="SAM" id="MobiDB-lite"/>
    </source>
</evidence>
<organism evidence="3 4">
    <name type="scientific">Carpediemonas membranifera</name>
    <dbReference type="NCBI Taxonomy" id="201153"/>
    <lineage>
        <taxon>Eukaryota</taxon>
        <taxon>Metamonada</taxon>
        <taxon>Carpediemonas-like organisms</taxon>
        <taxon>Carpediemonas</taxon>
    </lineage>
</organism>
<evidence type="ECO:0000313" key="4">
    <source>
        <dbReference type="Proteomes" id="UP000717585"/>
    </source>
</evidence>
<dbReference type="AlphaFoldDB" id="A0A8J6ATC7"/>
<proteinExistence type="predicted"/>
<sequence>MRPCFVERMSMADEDHAIDESEHQEIPNEPLIPCLCCSHCKKVIALADDIIAERHTVLTSNVYPYELEVLGRDIFCYSATNPSDYRFDLMRIRPVSTITPPFAAPINRKFVLTSSDLSDELSWFPPFLWSMAWCWNCLQHIGWGFIEEAKEGADQTPNPAFLALIFTRLTPLELPISEILESGEDPNYFISDLEMHERVEATYTYSPRFIDIASLIEMLSEVGPEMRAELLRGLHLDDIQQLGELQSLFRAEEDPSFDGDAASDESPESRSDQSDAE</sequence>
<name>A0A8J6ATC7_9EUKA</name>
<dbReference type="InterPro" id="IPR034750">
    <property type="entry name" value="CULT"/>
</dbReference>
<dbReference type="PROSITE" id="PS51788">
    <property type="entry name" value="CULT"/>
    <property type="match status" value="1"/>
</dbReference>
<gene>
    <name evidence="3" type="ORF">J8273_4429</name>
</gene>
<reference evidence="3" key="1">
    <citation type="submission" date="2021-05" db="EMBL/GenBank/DDBJ databases">
        <title>A free-living protist that lacks canonical eukaryotic 1 DNA replication and segregation systems.</title>
        <authorList>
            <person name="Salas-Leiva D.E."/>
            <person name="Tromer E.C."/>
            <person name="Curtis B.A."/>
            <person name="Jerlstrom-Hultqvist J."/>
            <person name="Kolisko M."/>
            <person name="Yi Z."/>
            <person name="Salas-Leiva J.S."/>
            <person name="Gallot-Lavallee L."/>
            <person name="Kops G.J.P.L."/>
            <person name="Archibald J.M."/>
            <person name="Simpson A.G.B."/>
            <person name="Roger A.J."/>
        </authorList>
    </citation>
    <scope>NUCLEOTIDE SEQUENCE</scope>
    <source>
        <strain evidence="3">BICM</strain>
    </source>
</reference>
<feature type="domain" description="CULT" evidence="2">
    <location>
        <begin position="32"/>
        <end position="173"/>
    </location>
</feature>
<dbReference type="EMBL" id="JAHDYR010000017">
    <property type="protein sequence ID" value="KAG9394066.1"/>
    <property type="molecule type" value="Genomic_DNA"/>
</dbReference>
<accession>A0A8J6ATC7</accession>
<dbReference type="Proteomes" id="UP000717585">
    <property type="component" value="Unassembled WGS sequence"/>
</dbReference>
<feature type="compositionally biased region" description="Basic and acidic residues" evidence="1">
    <location>
        <begin position="267"/>
        <end position="277"/>
    </location>
</feature>
<comment type="caution">
    <text evidence="3">The sequence shown here is derived from an EMBL/GenBank/DDBJ whole genome shotgun (WGS) entry which is preliminary data.</text>
</comment>
<keyword evidence="4" id="KW-1185">Reference proteome</keyword>